<dbReference type="Gene3D" id="2.60.40.1120">
    <property type="entry name" value="Carboxypeptidase-like, regulatory domain"/>
    <property type="match status" value="1"/>
</dbReference>
<gene>
    <name evidence="10" type="ORF">NIASO_13945</name>
</gene>
<feature type="signal peptide" evidence="8">
    <location>
        <begin position="1"/>
        <end position="24"/>
    </location>
</feature>
<evidence type="ECO:0000256" key="5">
    <source>
        <dbReference type="ARBA" id="ARBA00023136"/>
    </source>
</evidence>
<dbReference type="PROSITE" id="PS52016">
    <property type="entry name" value="TONB_DEPENDENT_REC_3"/>
    <property type="match status" value="1"/>
</dbReference>
<reference evidence="10 11" key="1">
    <citation type="submission" date="2013-12" db="EMBL/GenBank/DDBJ databases">
        <authorList>
            <consortium name="DOE Joint Genome Institute"/>
            <person name="Eisen J."/>
            <person name="Huntemann M."/>
            <person name="Han J."/>
            <person name="Chen A."/>
            <person name="Kyrpides N."/>
            <person name="Mavromatis K."/>
            <person name="Markowitz V."/>
            <person name="Palaniappan K."/>
            <person name="Ivanova N."/>
            <person name="Schaumberg A."/>
            <person name="Pati A."/>
            <person name="Liolios K."/>
            <person name="Nordberg H.P."/>
            <person name="Cantor M.N."/>
            <person name="Hua S.X."/>
            <person name="Woyke T."/>
        </authorList>
    </citation>
    <scope>NUCLEOTIDE SEQUENCE [LARGE SCALE GENOMIC DNA]</scope>
    <source>
        <strain evidence="11">DSM 19437</strain>
    </source>
</reference>
<evidence type="ECO:0000256" key="4">
    <source>
        <dbReference type="ARBA" id="ARBA00022692"/>
    </source>
</evidence>
<dbReference type="InterPro" id="IPR037066">
    <property type="entry name" value="Plug_dom_sf"/>
</dbReference>
<dbReference type="InterPro" id="IPR023996">
    <property type="entry name" value="TonB-dep_OMP_SusC/RagA"/>
</dbReference>
<keyword evidence="2 7" id="KW-0813">Transport</keyword>
<keyword evidence="11" id="KW-1185">Reference proteome</keyword>
<dbReference type="SUPFAM" id="SSF49464">
    <property type="entry name" value="Carboxypeptidase regulatory domain-like"/>
    <property type="match status" value="1"/>
</dbReference>
<name>W0F451_9BACT</name>
<dbReference type="InterPro" id="IPR039426">
    <property type="entry name" value="TonB-dep_rcpt-like"/>
</dbReference>
<organism evidence="10 11">
    <name type="scientific">Niabella soli DSM 19437</name>
    <dbReference type="NCBI Taxonomy" id="929713"/>
    <lineage>
        <taxon>Bacteria</taxon>
        <taxon>Pseudomonadati</taxon>
        <taxon>Bacteroidota</taxon>
        <taxon>Chitinophagia</taxon>
        <taxon>Chitinophagales</taxon>
        <taxon>Chitinophagaceae</taxon>
        <taxon>Niabella</taxon>
    </lineage>
</organism>
<accession>W0F451</accession>
<dbReference type="Gene3D" id="2.40.170.20">
    <property type="entry name" value="TonB-dependent receptor, beta-barrel domain"/>
    <property type="match status" value="1"/>
</dbReference>
<dbReference type="InterPro" id="IPR036942">
    <property type="entry name" value="Beta-barrel_TonB_sf"/>
</dbReference>
<sequence length="1003" mass="109104">MLCKRLRRAILASVLFLGTLSASAQNKPVAGRVYDSKDGSPIQGASVQVKGAALGTVSKPDGTFSMSVPANTKSLEVSFVGYADQTVTIAGKDSILVGLVSSAAGLNEVVVIGYGTARKKDVTGSVAQVSAKDFTTGNLQNTAQAIQGKVPGLVVTIPGGDPNAGISIRLRGQTSLSGGQSPLIVVDGVPLDDPNQFANIPSDDIASIDVLKDASASAIYGSRGSNGVINVILKKGAAGRTQVSYTGSVSVDKVAKTYDMANRDQWIAGVTKLGQINGNSQGKIDSTIQGFDKGANTNWQDALLRTALSTNHALSISGGSGGFNYRASGTYLKQDGIVINTGKEQVGLRFNAQQKALDDKLTIYVSGVNTVTNRKLVNPPIFYYAYSTPPVYPVYNSDGSYYSYFDFAMQNPVQTQMLTTNKGVEKLTVLTGKVDYQLFKSFSFGVLGALNYFNNQTEFFQPVFPVVNNTNSANLKTENYDSKHGDFHLNYVNSWGKSNFNATAVYEYNYYSHDYYDPGASQMLLDNLGAWNLGAAPKAFQTADSYKEEYKLISFLGRFLYNWDQKYYVTASVRQDGSSKLGKEWGTFPSASVAWRLSRENFLKNASWINELKLSAGWGITGDQENIFPYSKYRLYGVPITGAKSFYDAASNQWLTAYAPTQNANPNLQWEQRNGRNVALDFGILNNRLTGNINYFNDISKKLLYNYTLPFPSPGNVVNTVLANVGTLTNKGVEAALNYAVVRKSDFSWNVGGQFSTVKTMITSLSGKYDNGFAVFDLSTPSIPQGSAQGRGLSGAPITYIVSGYTPNIFYMAHYVGLDSKGNELFDMGDGTTTTDNTKAKLYYIDPAPKFTYGFRTDLTYKNWALGFFFRGVSGAKIYNNTNMTLDNINRFGGNNGTVAALTNGISNSPVASDHWLEKAGYLRLDNLNLAYNFKPTRMFQNLKVFFAANNVFVITPYKGLDPEIHVSGTQSYIDASYTGGNQGDAYYPKTRSFTLGFTTSFK</sequence>
<feature type="chain" id="PRO_5004789108" description="TonB-dependent receptor plug domain-containing protein" evidence="8">
    <location>
        <begin position="25"/>
        <end position="1003"/>
    </location>
</feature>
<evidence type="ECO:0000256" key="2">
    <source>
        <dbReference type="ARBA" id="ARBA00022448"/>
    </source>
</evidence>
<dbReference type="Pfam" id="PF07715">
    <property type="entry name" value="Plug"/>
    <property type="match status" value="1"/>
</dbReference>
<dbReference type="GO" id="GO:0009279">
    <property type="term" value="C:cell outer membrane"/>
    <property type="evidence" value="ECO:0007669"/>
    <property type="project" value="UniProtKB-SubCell"/>
</dbReference>
<dbReference type="RefSeq" id="WP_008586444.1">
    <property type="nucleotide sequence ID" value="NZ_CP007035.1"/>
</dbReference>
<dbReference type="SUPFAM" id="SSF56935">
    <property type="entry name" value="Porins"/>
    <property type="match status" value="1"/>
</dbReference>
<dbReference type="InterPro" id="IPR012910">
    <property type="entry name" value="Plug_dom"/>
</dbReference>
<dbReference type="InterPro" id="IPR023997">
    <property type="entry name" value="TonB-dep_OMP_SusC/RagA_CS"/>
</dbReference>
<protein>
    <recommendedName>
        <fullName evidence="9">TonB-dependent receptor plug domain-containing protein</fullName>
    </recommendedName>
</protein>
<keyword evidence="4 7" id="KW-0812">Transmembrane</keyword>
<dbReference type="STRING" id="929713.NIASO_13945"/>
<evidence type="ECO:0000313" key="11">
    <source>
        <dbReference type="Proteomes" id="UP000003586"/>
    </source>
</evidence>
<evidence type="ECO:0000313" key="10">
    <source>
        <dbReference type="EMBL" id="AHF17772.1"/>
    </source>
</evidence>
<dbReference type="AlphaFoldDB" id="W0F451"/>
<dbReference type="InterPro" id="IPR008969">
    <property type="entry name" value="CarboxyPept-like_regulatory"/>
</dbReference>
<dbReference type="Gene3D" id="2.170.130.10">
    <property type="entry name" value="TonB-dependent receptor, plug domain"/>
    <property type="match status" value="1"/>
</dbReference>
<comment type="subcellular location">
    <subcellularLocation>
        <location evidence="1 7">Cell outer membrane</location>
        <topology evidence="1 7">Multi-pass membrane protein</topology>
    </subcellularLocation>
</comment>
<comment type="similarity">
    <text evidence="7">Belongs to the TonB-dependent receptor family.</text>
</comment>
<evidence type="ECO:0000256" key="1">
    <source>
        <dbReference type="ARBA" id="ARBA00004571"/>
    </source>
</evidence>
<evidence type="ECO:0000256" key="8">
    <source>
        <dbReference type="SAM" id="SignalP"/>
    </source>
</evidence>
<evidence type="ECO:0000256" key="7">
    <source>
        <dbReference type="PROSITE-ProRule" id="PRU01360"/>
    </source>
</evidence>
<keyword evidence="8" id="KW-0732">Signal</keyword>
<keyword evidence="6 7" id="KW-0998">Cell outer membrane</keyword>
<dbReference type="EMBL" id="CP007035">
    <property type="protein sequence ID" value="AHF17772.1"/>
    <property type="molecule type" value="Genomic_DNA"/>
</dbReference>
<dbReference type="eggNOG" id="COG4771">
    <property type="taxonomic scope" value="Bacteria"/>
</dbReference>
<proteinExistence type="inferred from homology"/>
<feature type="domain" description="TonB-dependent receptor plug" evidence="9">
    <location>
        <begin position="119"/>
        <end position="228"/>
    </location>
</feature>
<evidence type="ECO:0000256" key="3">
    <source>
        <dbReference type="ARBA" id="ARBA00022452"/>
    </source>
</evidence>
<dbReference type="KEGG" id="nso:NIASO_13945"/>
<dbReference type="NCBIfam" id="TIGR04056">
    <property type="entry name" value="OMP_RagA_SusC"/>
    <property type="match status" value="1"/>
</dbReference>
<dbReference type="Pfam" id="PF13715">
    <property type="entry name" value="CarbopepD_reg_2"/>
    <property type="match status" value="1"/>
</dbReference>
<dbReference type="OrthoDB" id="9768177at2"/>
<evidence type="ECO:0000259" key="9">
    <source>
        <dbReference type="Pfam" id="PF07715"/>
    </source>
</evidence>
<dbReference type="Proteomes" id="UP000003586">
    <property type="component" value="Chromosome"/>
</dbReference>
<evidence type="ECO:0000256" key="6">
    <source>
        <dbReference type="ARBA" id="ARBA00023237"/>
    </source>
</evidence>
<dbReference type="HOGENOM" id="CLU_004317_0_2_10"/>
<dbReference type="NCBIfam" id="TIGR04057">
    <property type="entry name" value="SusC_RagA_signa"/>
    <property type="match status" value="1"/>
</dbReference>
<keyword evidence="3 7" id="KW-1134">Transmembrane beta strand</keyword>
<keyword evidence="5 7" id="KW-0472">Membrane</keyword>